<gene>
    <name evidence="2" type="ORF">ACIA8P_46230</name>
</gene>
<dbReference type="Proteomes" id="UP001612415">
    <property type="component" value="Unassembled WGS sequence"/>
</dbReference>
<dbReference type="EMBL" id="JBITDC010000035">
    <property type="protein sequence ID" value="MFI5681886.1"/>
    <property type="molecule type" value="Genomic_DNA"/>
</dbReference>
<evidence type="ECO:0000313" key="2">
    <source>
        <dbReference type="EMBL" id="MFI5681886.1"/>
    </source>
</evidence>
<protein>
    <submittedName>
        <fullName evidence="2">Uncharacterized protein</fullName>
    </submittedName>
</protein>
<keyword evidence="1" id="KW-1133">Transmembrane helix</keyword>
<keyword evidence="3" id="KW-1185">Reference proteome</keyword>
<name>A0ABW7YI27_STRCE</name>
<evidence type="ECO:0000313" key="3">
    <source>
        <dbReference type="Proteomes" id="UP001612415"/>
    </source>
</evidence>
<feature type="transmembrane region" description="Helical" evidence="1">
    <location>
        <begin position="36"/>
        <end position="54"/>
    </location>
</feature>
<organism evidence="2 3">
    <name type="scientific">Streptomyces cellulosae</name>
    <dbReference type="NCBI Taxonomy" id="1968"/>
    <lineage>
        <taxon>Bacteria</taxon>
        <taxon>Bacillati</taxon>
        <taxon>Actinomycetota</taxon>
        <taxon>Actinomycetes</taxon>
        <taxon>Kitasatosporales</taxon>
        <taxon>Streptomycetaceae</taxon>
        <taxon>Streptomyces</taxon>
    </lineage>
</organism>
<keyword evidence="1" id="KW-0812">Transmembrane</keyword>
<dbReference type="RefSeq" id="WP_398662926.1">
    <property type="nucleotide sequence ID" value="NZ_JBITDC010000035.1"/>
</dbReference>
<sequence>MDDAAPYAAPLGLPDSLPDRGDLSIGVRRECGWSRAVMVIYSAVLVAAAVVLAVEDRLP</sequence>
<keyword evidence="1" id="KW-0472">Membrane</keyword>
<reference evidence="2 3" key="1">
    <citation type="submission" date="2024-10" db="EMBL/GenBank/DDBJ databases">
        <title>The Natural Products Discovery Center: Release of the First 8490 Sequenced Strains for Exploring Actinobacteria Biosynthetic Diversity.</title>
        <authorList>
            <person name="Kalkreuter E."/>
            <person name="Kautsar S.A."/>
            <person name="Yang D."/>
            <person name="Bader C.D."/>
            <person name="Teijaro C.N."/>
            <person name="Fluegel L."/>
            <person name="Davis C.M."/>
            <person name="Simpson J.R."/>
            <person name="Lauterbach L."/>
            <person name="Steele A.D."/>
            <person name="Gui C."/>
            <person name="Meng S."/>
            <person name="Li G."/>
            <person name="Viehrig K."/>
            <person name="Ye F."/>
            <person name="Su P."/>
            <person name="Kiefer A.F."/>
            <person name="Nichols A."/>
            <person name="Cepeda A.J."/>
            <person name="Yan W."/>
            <person name="Fan B."/>
            <person name="Jiang Y."/>
            <person name="Adhikari A."/>
            <person name="Zheng C.-J."/>
            <person name="Schuster L."/>
            <person name="Cowan T.M."/>
            <person name="Smanski M.J."/>
            <person name="Chevrette M.G."/>
            <person name="De Carvalho L.P.S."/>
            <person name="Shen B."/>
        </authorList>
    </citation>
    <scope>NUCLEOTIDE SEQUENCE [LARGE SCALE GENOMIC DNA]</scope>
    <source>
        <strain evidence="2 3">NPDC051599</strain>
    </source>
</reference>
<proteinExistence type="predicted"/>
<comment type="caution">
    <text evidence="2">The sequence shown here is derived from an EMBL/GenBank/DDBJ whole genome shotgun (WGS) entry which is preliminary data.</text>
</comment>
<accession>A0ABW7YI27</accession>
<evidence type="ECO:0000256" key="1">
    <source>
        <dbReference type="SAM" id="Phobius"/>
    </source>
</evidence>